<protein>
    <submittedName>
        <fullName evidence="3">Uncharacterized protein</fullName>
    </submittedName>
</protein>
<organism evidence="2 3">
    <name type="scientific">Globodera rostochiensis</name>
    <name type="common">Golden nematode worm</name>
    <name type="synonym">Heterodera rostochiensis</name>
    <dbReference type="NCBI Taxonomy" id="31243"/>
    <lineage>
        <taxon>Eukaryota</taxon>
        <taxon>Metazoa</taxon>
        <taxon>Ecdysozoa</taxon>
        <taxon>Nematoda</taxon>
        <taxon>Chromadorea</taxon>
        <taxon>Rhabditida</taxon>
        <taxon>Tylenchina</taxon>
        <taxon>Tylenchomorpha</taxon>
        <taxon>Tylenchoidea</taxon>
        <taxon>Heteroderidae</taxon>
        <taxon>Heteroderinae</taxon>
        <taxon>Globodera</taxon>
    </lineage>
</organism>
<keyword evidence="2" id="KW-1185">Reference proteome</keyword>
<accession>A0A914GZJ4</accession>
<evidence type="ECO:0000313" key="3">
    <source>
        <dbReference type="WBParaSite" id="Gr19_v10_g12252.t1"/>
    </source>
</evidence>
<keyword evidence="1" id="KW-0732">Signal</keyword>
<sequence length="159" mass="17757">MFSLLFCVAVLLAGLKCKIELENNDGSSVSPSNECKAEAHNCFGAECTAAGTDKKQAHFYWGCLGGHDAKICASILEDGLGEETKNGTLGKWTCKCFVAKVDKDLDNERFEVSYDPDTRRLEMFDNESTESKIIRDVKSQMFKLEEALRKLDRVKTTEK</sequence>
<feature type="signal peptide" evidence="1">
    <location>
        <begin position="1"/>
        <end position="17"/>
    </location>
</feature>
<feature type="chain" id="PRO_5037825091" evidence="1">
    <location>
        <begin position="18"/>
        <end position="159"/>
    </location>
</feature>
<dbReference type="AlphaFoldDB" id="A0A914GZJ4"/>
<reference evidence="3" key="1">
    <citation type="submission" date="2022-11" db="UniProtKB">
        <authorList>
            <consortium name="WormBaseParasite"/>
        </authorList>
    </citation>
    <scope>IDENTIFICATION</scope>
</reference>
<dbReference type="Proteomes" id="UP000887572">
    <property type="component" value="Unplaced"/>
</dbReference>
<name>A0A914GZJ4_GLORO</name>
<evidence type="ECO:0000313" key="2">
    <source>
        <dbReference type="Proteomes" id="UP000887572"/>
    </source>
</evidence>
<dbReference type="WBParaSite" id="Gr19_v10_g12252.t1">
    <property type="protein sequence ID" value="Gr19_v10_g12252.t1"/>
    <property type="gene ID" value="Gr19_v10_g12252"/>
</dbReference>
<evidence type="ECO:0000256" key="1">
    <source>
        <dbReference type="SAM" id="SignalP"/>
    </source>
</evidence>
<proteinExistence type="predicted"/>